<comment type="caution">
    <text evidence="1">The sequence shown here is derived from an EMBL/GenBank/DDBJ whole genome shotgun (WGS) entry which is preliminary data.</text>
</comment>
<dbReference type="Gene3D" id="3.40.50.10110">
    <property type="entry name" value="DNA polymerase III subunit chi"/>
    <property type="match status" value="1"/>
</dbReference>
<dbReference type="eggNOG" id="COG2927">
    <property type="taxonomic scope" value="Bacteria"/>
</dbReference>
<dbReference type="GO" id="GO:0032298">
    <property type="term" value="P:positive regulation of DNA-templated DNA replication initiation"/>
    <property type="evidence" value="ECO:0007669"/>
    <property type="project" value="TreeGrafter"/>
</dbReference>
<dbReference type="GO" id="GO:0003887">
    <property type="term" value="F:DNA-directed DNA polymerase activity"/>
    <property type="evidence" value="ECO:0007669"/>
    <property type="project" value="InterPro"/>
</dbReference>
<dbReference type="GO" id="GO:0006260">
    <property type="term" value="P:DNA replication"/>
    <property type="evidence" value="ECO:0007669"/>
    <property type="project" value="InterPro"/>
</dbReference>
<evidence type="ECO:0000313" key="2">
    <source>
        <dbReference type="Proteomes" id="UP000003165"/>
    </source>
</evidence>
<organism evidence="1 2">
    <name type="scientific">Pseudogulbenkiania ferrooxidans 2002</name>
    <dbReference type="NCBI Taxonomy" id="279714"/>
    <lineage>
        <taxon>Bacteria</taxon>
        <taxon>Pseudomonadati</taxon>
        <taxon>Pseudomonadota</taxon>
        <taxon>Betaproteobacteria</taxon>
        <taxon>Neisseriales</taxon>
        <taxon>Chromobacteriaceae</taxon>
        <taxon>Pseudogulbenkiania</taxon>
    </lineage>
</organism>
<proteinExistence type="predicted"/>
<dbReference type="Proteomes" id="UP000003165">
    <property type="component" value="Unassembled WGS sequence"/>
</dbReference>
<protein>
    <submittedName>
        <fullName evidence="1">DNA polymerase III chi subunit HolC</fullName>
    </submittedName>
</protein>
<dbReference type="GO" id="GO:0003677">
    <property type="term" value="F:DNA binding"/>
    <property type="evidence" value="ECO:0007669"/>
    <property type="project" value="InterPro"/>
</dbReference>
<name>B9Z3G9_9NEIS</name>
<dbReference type="InterPro" id="IPR007459">
    <property type="entry name" value="DNA_pol3_chi"/>
</dbReference>
<dbReference type="PANTHER" id="PTHR38767:SF1">
    <property type="entry name" value="DNA POLYMERASE III SUBUNIT CHI"/>
    <property type="match status" value="1"/>
</dbReference>
<dbReference type="Pfam" id="PF04364">
    <property type="entry name" value="DNA_pol3_chi"/>
    <property type="match status" value="1"/>
</dbReference>
<accession>B9Z3G9</accession>
<keyword evidence="2" id="KW-1185">Reference proteome</keyword>
<reference evidence="1 2" key="1">
    <citation type="submission" date="2009-02" db="EMBL/GenBank/DDBJ databases">
        <title>Sequencing of the draft genome and assembly of Lutiella nitroferrum 2002.</title>
        <authorList>
            <consortium name="US DOE Joint Genome Institute (JGI-PGF)"/>
            <person name="Lucas S."/>
            <person name="Copeland A."/>
            <person name="Lapidus A."/>
            <person name="Glavina del Rio T."/>
            <person name="Tice H."/>
            <person name="Bruce D."/>
            <person name="Goodwin L."/>
            <person name="Pitluck S."/>
            <person name="Larimer F."/>
            <person name="Land M.L."/>
            <person name="Hauser L."/>
            <person name="Coates J.D."/>
        </authorList>
    </citation>
    <scope>NUCLEOTIDE SEQUENCE [LARGE SCALE GENOMIC DNA]</scope>
    <source>
        <strain evidence="1 2">2002</strain>
    </source>
</reference>
<dbReference type="InterPro" id="IPR036768">
    <property type="entry name" value="PolIII_chi_sf"/>
</dbReference>
<dbReference type="PANTHER" id="PTHR38767">
    <property type="entry name" value="DNA POLYMERASE III SUBUNIT CHI"/>
    <property type="match status" value="1"/>
</dbReference>
<gene>
    <name evidence="1" type="ORF">FuraDRAFT_1904</name>
</gene>
<evidence type="ECO:0000313" key="1">
    <source>
        <dbReference type="EMBL" id="EEG08396.1"/>
    </source>
</evidence>
<dbReference type="RefSeq" id="WP_008953924.1">
    <property type="nucleotide sequence ID" value="NZ_ACIS01000005.1"/>
</dbReference>
<dbReference type="AlphaFoldDB" id="B9Z3G9"/>
<dbReference type="EMBL" id="ACIS01000005">
    <property type="protein sequence ID" value="EEG08396.1"/>
    <property type="molecule type" value="Genomic_DNA"/>
</dbReference>
<sequence length="140" mass="15919">MPRIDFYTNVADPQAFACRLAQTVFRKGERLLVWLADEGQLAGFSARLWSIADIQFVPHCELEAGEAPETPIWLTTRLPAELEHPVLLNLGPELPAHPEHFARILEIVGCDEASLATARERFRFYRAAAYEIEHHDMSHL</sequence>
<dbReference type="SUPFAM" id="SSF102400">
    <property type="entry name" value="DNA polymerase III chi subunit"/>
    <property type="match status" value="1"/>
</dbReference>